<reference evidence="15 16" key="1">
    <citation type="submission" date="2016-06" db="EMBL/GenBank/DDBJ databases">
        <authorList>
            <person name="Kjaerup R.B."/>
            <person name="Dalgaard T.S."/>
            <person name="Juul-Madsen H.R."/>
        </authorList>
    </citation>
    <scope>NUCLEOTIDE SEQUENCE [LARGE SCALE GENOMIC DNA]</scope>
    <source>
        <strain evidence="15 16">373-A1</strain>
    </source>
</reference>
<dbReference type="Pfam" id="PF02702">
    <property type="entry name" value="KdpD"/>
    <property type="match status" value="1"/>
</dbReference>
<dbReference type="PANTHER" id="PTHR45569">
    <property type="entry name" value="SENSOR PROTEIN KDPD"/>
    <property type="match status" value="1"/>
</dbReference>
<dbReference type="InterPro" id="IPR004358">
    <property type="entry name" value="Sig_transdc_His_kin-like_C"/>
</dbReference>
<dbReference type="eggNOG" id="COG2205">
    <property type="taxonomic scope" value="Bacteria"/>
</dbReference>
<keyword evidence="5" id="KW-0808">Transferase</keyword>
<comment type="catalytic activity">
    <reaction evidence="1">
        <text>ATP + protein L-histidine = ADP + protein N-phospho-L-histidine.</text>
        <dbReference type="EC" id="2.7.13.3"/>
    </reaction>
</comment>
<feature type="transmembrane region" description="Helical" evidence="13">
    <location>
        <begin position="474"/>
        <end position="494"/>
    </location>
</feature>
<dbReference type="InterPro" id="IPR003852">
    <property type="entry name" value="Sig_transdc_His_kinase_KdpD_N"/>
</dbReference>
<feature type="transmembrane region" description="Helical" evidence="13">
    <location>
        <begin position="419"/>
        <end position="438"/>
    </location>
</feature>
<comment type="subcellular location">
    <subcellularLocation>
        <location evidence="2">Membrane</location>
        <topology evidence="2">Multi-pass membrane protein</topology>
    </subcellularLocation>
</comment>
<dbReference type="CDD" id="cd00082">
    <property type="entry name" value="HisKA"/>
    <property type="match status" value="1"/>
</dbReference>
<keyword evidence="6 13" id="KW-0812">Transmembrane</keyword>
<dbReference type="GO" id="GO:0005737">
    <property type="term" value="C:cytoplasm"/>
    <property type="evidence" value="ECO:0007669"/>
    <property type="project" value="UniProtKB-ARBA"/>
</dbReference>
<dbReference type="InterPro" id="IPR005467">
    <property type="entry name" value="His_kinase_dom"/>
</dbReference>
<evidence type="ECO:0000256" key="13">
    <source>
        <dbReference type="SAM" id="Phobius"/>
    </source>
</evidence>
<dbReference type="GO" id="GO:0005886">
    <property type="term" value="C:plasma membrane"/>
    <property type="evidence" value="ECO:0007669"/>
    <property type="project" value="TreeGrafter"/>
</dbReference>
<evidence type="ECO:0000259" key="14">
    <source>
        <dbReference type="PROSITE" id="PS50109"/>
    </source>
</evidence>
<evidence type="ECO:0000256" key="5">
    <source>
        <dbReference type="ARBA" id="ARBA00022679"/>
    </source>
</evidence>
<feature type="domain" description="Histidine kinase" evidence="14">
    <location>
        <begin position="677"/>
        <end position="892"/>
    </location>
</feature>
<dbReference type="SUPFAM" id="SSF52402">
    <property type="entry name" value="Adenine nucleotide alpha hydrolases-like"/>
    <property type="match status" value="1"/>
</dbReference>
<evidence type="ECO:0000256" key="1">
    <source>
        <dbReference type="ARBA" id="ARBA00000085"/>
    </source>
</evidence>
<keyword evidence="12 13" id="KW-0472">Membrane</keyword>
<dbReference type="Proteomes" id="UP000092714">
    <property type="component" value="Unassembled WGS sequence"/>
</dbReference>
<dbReference type="EMBL" id="MAPZ01000024">
    <property type="protein sequence ID" value="OBY10228.1"/>
    <property type="molecule type" value="Genomic_DNA"/>
</dbReference>
<evidence type="ECO:0000256" key="6">
    <source>
        <dbReference type="ARBA" id="ARBA00022692"/>
    </source>
</evidence>
<dbReference type="InterPro" id="IPR052023">
    <property type="entry name" value="Histidine_kinase_KdpD"/>
</dbReference>
<dbReference type="AlphaFoldDB" id="A0A174GJS2"/>
<dbReference type="Gene3D" id="1.10.287.130">
    <property type="match status" value="1"/>
</dbReference>
<dbReference type="Gene3D" id="3.30.450.40">
    <property type="match status" value="1"/>
</dbReference>
<dbReference type="InterPro" id="IPR036097">
    <property type="entry name" value="HisK_dim/P_sf"/>
</dbReference>
<dbReference type="SUPFAM" id="SSF47384">
    <property type="entry name" value="Homodimeric domain of signal transducing histidine kinase"/>
    <property type="match status" value="1"/>
</dbReference>
<evidence type="ECO:0000256" key="3">
    <source>
        <dbReference type="ARBA" id="ARBA00012438"/>
    </source>
</evidence>
<evidence type="ECO:0000256" key="12">
    <source>
        <dbReference type="ARBA" id="ARBA00023136"/>
    </source>
</evidence>
<dbReference type="InterPro" id="IPR003661">
    <property type="entry name" value="HisK_dim/P_dom"/>
</dbReference>
<keyword evidence="8 15" id="KW-0418">Kinase</keyword>
<evidence type="ECO:0000256" key="4">
    <source>
        <dbReference type="ARBA" id="ARBA00022553"/>
    </source>
</evidence>
<dbReference type="InterPro" id="IPR036890">
    <property type="entry name" value="HATPase_C_sf"/>
</dbReference>
<evidence type="ECO:0000256" key="7">
    <source>
        <dbReference type="ARBA" id="ARBA00022741"/>
    </source>
</evidence>
<dbReference type="Gene3D" id="3.40.50.300">
    <property type="entry name" value="P-loop containing nucleotide triphosphate hydrolases"/>
    <property type="match status" value="1"/>
</dbReference>
<dbReference type="InterPro" id="IPR029016">
    <property type="entry name" value="GAF-like_dom_sf"/>
</dbReference>
<keyword evidence="9" id="KW-0067">ATP-binding</keyword>
<proteinExistence type="predicted"/>
<protein>
    <recommendedName>
        <fullName evidence="3">histidine kinase</fullName>
        <ecNumber evidence="3">2.7.13.3</ecNumber>
    </recommendedName>
</protein>
<dbReference type="FunFam" id="3.30.565.10:FF:000006">
    <property type="entry name" value="Sensor histidine kinase WalK"/>
    <property type="match status" value="1"/>
</dbReference>
<dbReference type="SUPFAM" id="SSF55874">
    <property type="entry name" value="ATPase domain of HSP90 chaperone/DNA topoisomerase II/histidine kinase"/>
    <property type="match status" value="1"/>
</dbReference>
<evidence type="ECO:0000256" key="9">
    <source>
        <dbReference type="ARBA" id="ARBA00022840"/>
    </source>
</evidence>
<keyword evidence="10 13" id="KW-1133">Transmembrane helix</keyword>
<evidence type="ECO:0000313" key="15">
    <source>
        <dbReference type="EMBL" id="OBY10228.1"/>
    </source>
</evidence>
<organism evidence="15 16">
    <name type="scientific">Clostridium paraputrificum</name>
    <dbReference type="NCBI Taxonomy" id="29363"/>
    <lineage>
        <taxon>Bacteria</taxon>
        <taxon>Bacillati</taxon>
        <taxon>Bacillota</taxon>
        <taxon>Clostridia</taxon>
        <taxon>Eubacteriales</taxon>
        <taxon>Clostridiaceae</taxon>
        <taxon>Clostridium</taxon>
    </lineage>
</organism>
<evidence type="ECO:0000256" key="2">
    <source>
        <dbReference type="ARBA" id="ARBA00004141"/>
    </source>
</evidence>
<dbReference type="Gene3D" id="1.20.120.620">
    <property type="entry name" value="Backbone structure of the membrane domain of e. Coli histidine kinase receptor kdpd"/>
    <property type="match status" value="1"/>
</dbReference>
<comment type="caution">
    <text evidence="15">The sequence shown here is derived from an EMBL/GenBank/DDBJ whole genome shotgun (WGS) entry which is preliminary data.</text>
</comment>
<dbReference type="EC" id="2.7.13.3" evidence="3"/>
<dbReference type="RefSeq" id="WP_055254748.1">
    <property type="nucleotide sequence ID" value="NZ_CYZW01000010.1"/>
</dbReference>
<evidence type="ECO:0000256" key="11">
    <source>
        <dbReference type="ARBA" id="ARBA00023012"/>
    </source>
</evidence>
<dbReference type="InterPro" id="IPR038318">
    <property type="entry name" value="KdpD_sf"/>
</dbReference>
<dbReference type="GO" id="GO:0005524">
    <property type="term" value="F:ATP binding"/>
    <property type="evidence" value="ECO:0007669"/>
    <property type="project" value="UniProtKB-KW"/>
</dbReference>
<dbReference type="CDD" id="cd01987">
    <property type="entry name" value="USP_KdpD-like"/>
    <property type="match status" value="1"/>
</dbReference>
<dbReference type="Pfam" id="PF00512">
    <property type="entry name" value="HisKA"/>
    <property type="match status" value="1"/>
</dbReference>
<dbReference type="PRINTS" id="PR00344">
    <property type="entry name" value="BCTRLSENSOR"/>
</dbReference>
<keyword evidence="11" id="KW-0902">Two-component regulatory system</keyword>
<keyword evidence="7" id="KW-0547">Nucleotide-binding</keyword>
<dbReference type="PROSITE" id="PS50109">
    <property type="entry name" value="HIS_KIN"/>
    <property type="match status" value="1"/>
</dbReference>
<dbReference type="Pfam" id="PF02518">
    <property type="entry name" value="HATPase_c"/>
    <property type="match status" value="1"/>
</dbReference>
<sequence>MGEVRPNPETLLRKVNNSERQDKRGKLKIFFGYAAGVGKTYAMLDAAHAAKKSGIDVVVGYVEPHTRPETLALLEGLELLPTLKVDYRNIKLNEFDLDGALKRNPKLVIVDELAHTNAEGLRHKKRYSDIEELLDAGIDVYTTVNVQHIESLNDIVASITHITVKERVPDRIFNEAFQVELIDIEPSDLINRLNEGKIYSNMQAKRALNNFFTRENLAALREIALRQTADRVNKEVSINKVCGESVYHTNEHILVCLSSSPSNAKVIRTAARMAEAFHGKFIALFVETTYSKELGSKNIERLRNNLKLAEDLGAVIETVYGDDVPYQVAEFSKVSGVSKIIIGRSERRRNIFASKIGVVDRLIELAPDIDIYVIPDKESRLYNPKRKYIKQIELSAIDTLKTVVVLTFCAMLGQLFFKAGFGEANIITIFILGVLVISNQTRGRFYGAVSSFIGVMSFNFLFTEPRFTFNANDPGYIVTFFIMLIAAFVTSTLTSKVKSQANLSAIIAYRTNVLLDLSRDLERCNDIDSIILCAQEKIYKLLKEPVVIYTVEDEKISKVYNYKDEDGIELEEKFIGVDEQAVVSWVIKNKRRAGANTDTLPGAKLMYTPLVGEKKVMAVVGIVINTEERIDSGEKSLFAALLNQISFAIEKFLLNELQKKALMQAENERFRANLLRAVSHDLRTPLTSISGSANSILSNNFDEDTKRKLILDIYDDSLWLINLVENLLSVSRIDNGNVNLRTEPQLVEEIINEALQHVNRKSVKYKINVNLQNELLMVNVDVRLVVQVVINIVDNAIKYTDEGSEITINSFVRGKKVVIEVADNGSGISEQDKKCIFDMFFTVNGNRGDNRRGLGLGLALCKSIINAHGGKIYVRDNKPKGTIMGFTLDLVEVRNNEDINFSSRG</sequence>
<evidence type="ECO:0000256" key="10">
    <source>
        <dbReference type="ARBA" id="ARBA00022989"/>
    </source>
</evidence>
<dbReference type="PANTHER" id="PTHR45569:SF1">
    <property type="entry name" value="SENSOR PROTEIN KDPD"/>
    <property type="match status" value="1"/>
</dbReference>
<dbReference type="SMART" id="SM00388">
    <property type="entry name" value="HisKA"/>
    <property type="match status" value="1"/>
</dbReference>
<dbReference type="InterPro" id="IPR025201">
    <property type="entry name" value="KdpD_TM"/>
</dbReference>
<dbReference type="Gene3D" id="3.30.565.10">
    <property type="entry name" value="Histidine kinase-like ATPase, C-terminal domain"/>
    <property type="match status" value="1"/>
</dbReference>
<dbReference type="Pfam" id="PF13493">
    <property type="entry name" value="DUF4118"/>
    <property type="match status" value="1"/>
</dbReference>
<dbReference type="InterPro" id="IPR003594">
    <property type="entry name" value="HATPase_dom"/>
</dbReference>
<dbReference type="InterPro" id="IPR027417">
    <property type="entry name" value="P-loop_NTPase"/>
</dbReference>
<dbReference type="SMART" id="SM00387">
    <property type="entry name" value="HATPase_c"/>
    <property type="match status" value="1"/>
</dbReference>
<dbReference type="OrthoDB" id="9806130at2"/>
<keyword evidence="16" id="KW-1185">Reference proteome</keyword>
<accession>A0A174GJS2</accession>
<gene>
    <name evidence="15" type="ORF">CP373A1_12055</name>
</gene>
<name>A0A174GJS2_9CLOT</name>
<evidence type="ECO:0000313" key="16">
    <source>
        <dbReference type="Proteomes" id="UP000092714"/>
    </source>
</evidence>
<dbReference type="GO" id="GO:0000155">
    <property type="term" value="F:phosphorelay sensor kinase activity"/>
    <property type="evidence" value="ECO:0007669"/>
    <property type="project" value="InterPro"/>
</dbReference>
<keyword evidence="4" id="KW-0597">Phosphoprotein</keyword>
<dbReference type="FunFam" id="3.40.50.300:FF:000483">
    <property type="entry name" value="Sensor histidine kinase KdpD"/>
    <property type="match status" value="1"/>
</dbReference>
<evidence type="ECO:0000256" key="8">
    <source>
        <dbReference type="ARBA" id="ARBA00022777"/>
    </source>
</evidence>
<dbReference type="CDD" id="cd00075">
    <property type="entry name" value="HATPase"/>
    <property type="match status" value="1"/>
</dbReference>
<feature type="transmembrane region" description="Helical" evidence="13">
    <location>
        <begin position="445"/>
        <end position="462"/>
    </location>
</feature>